<organism evidence="1 2">
    <name type="scientific">Klebsiella phage RCIP0102</name>
    <dbReference type="NCBI Taxonomy" id="3094270"/>
    <lineage>
        <taxon>Viruses</taxon>
    </lineage>
</organism>
<dbReference type="Pfam" id="PF11243">
    <property type="entry name" value="DUF3045"/>
    <property type="match status" value="1"/>
</dbReference>
<proteinExistence type="predicted"/>
<dbReference type="InterPro" id="IPR021405">
    <property type="entry name" value="Phage_T4_Gp30.1"/>
</dbReference>
<evidence type="ECO:0000313" key="1">
    <source>
        <dbReference type="EMBL" id="WPJ56145.1"/>
    </source>
</evidence>
<name>A0AAX4H0S3_9VIRU</name>
<gene>
    <name evidence="1" type="ORF">RCIP0102_00035</name>
</gene>
<sequence>MLTHWVWYNSHTLGGNMFVVHTKVGKRWLSCDYGHVNQFYRWNPIWREAKSCPIWNECINNGFVYIDGLTYHRSVSELSKELGE</sequence>
<evidence type="ECO:0000313" key="2">
    <source>
        <dbReference type="Proteomes" id="UP001434466"/>
    </source>
</evidence>
<reference evidence="1" key="1">
    <citation type="submission" date="2023-09" db="EMBL/GenBank/DDBJ databases">
        <authorList>
            <person name="Feng J."/>
        </authorList>
    </citation>
    <scope>NUCLEOTIDE SEQUENCE</scope>
</reference>
<accession>A0AAX4H0S3</accession>
<dbReference type="Proteomes" id="UP001434466">
    <property type="component" value="Segment"/>
</dbReference>
<dbReference type="EMBL" id="OR532896">
    <property type="protein sequence ID" value="WPJ56145.1"/>
    <property type="molecule type" value="Genomic_DNA"/>
</dbReference>
<protein>
    <submittedName>
        <fullName evidence="1">Uncharacterized protein</fullName>
    </submittedName>
</protein>